<feature type="region of interest" description="Disordered" evidence="5">
    <location>
        <begin position="1"/>
        <end position="21"/>
    </location>
</feature>
<keyword evidence="8" id="KW-1185">Reference proteome</keyword>
<name>A0A1Z4JPT1_LEPBY</name>
<keyword evidence="1 4" id="KW-0349">Heme</keyword>
<dbReference type="Gene3D" id="1.10.760.10">
    <property type="entry name" value="Cytochrome c-like domain"/>
    <property type="match status" value="1"/>
</dbReference>
<dbReference type="PROSITE" id="PS51007">
    <property type="entry name" value="CYTC"/>
    <property type="match status" value="1"/>
</dbReference>
<dbReference type="InterPro" id="IPR051395">
    <property type="entry name" value="Cytochrome_c_Peroxidase/MauG"/>
</dbReference>
<dbReference type="SUPFAM" id="SSF46626">
    <property type="entry name" value="Cytochrome c"/>
    <property type="match status" value="1"/>
</dbReference>
<dbReference type="GO" id="GO:0004130">
    <property type="term" value="F:cytochrome-c peroxidase activity"/>
    <property type="evidence" value="ECO:0007669"/>
    <property type="project" value="TreeGrafter"/>
</dbReference>
<dbReference type="Proteomes" id="UP000217895">
    <property type="component" value="Chromosome"/>
</dbReference>
<feature type="domain" description="Cytochrome c" evidence="6">
    <location>
        <begin position="465"/>
        <end position="560"/>
    </location>
</feature>
<dbReference type="AlphaFoldDB" id="A0A1Z4JPT1"/>
<evidence type="ECO:0000313" key="8">
    <source>
        <dbReference type="Proteomes" id="UP000217895"/>
    </source>
</evidence>
<evidence type="ECO:0000256" key="3">
    <source>
        <dbReference type="ARBA" id="ARBA00023004"/>
    </source>
</evidence>
<dbReference type="GO" id="GO:0009055">
    <property type="term" value="F:electron transfer activity"/>
    <property type="evidence" value="ECO:0007669"/>
    <property type="project" value="InterPro"/>
</dbReference>
<dbReference type="GO" id="GO:0020037">
    <property type="term" value="F:heme binding"/>
    <property type="evidence" value="ECO:0007669"/>
    <property type="project" value="InterPro"/>
</dbReference>
<evidence type="ECO:0000259" key="6">
    <source>
        <dbReference type="PROSITE" id="PS51007"/>
    </source>
</evidence>
<gene>
    <name evidence="7" type="ORF">NIES2135_55980</name>
</gene>
<evidence type="ECO:0000256" key="5">
    <source>
        <dbReference type="SAM" id="MobiDB-lite"/>
    </source>
</evidence>
<dbReference type="EMBL" id="AP018203">
    <property type="protein sequence ID" value="BAY58724.1"/>
    <property type="molecule type" value="Genomic_DNA"/>
</dbReference>
<keyword evidence="3 4" id="KW-0408">Iron</keyword>
<dbReference type="GO" id="GO:0046872">
    <property type="term" value="F:metal ion binding"/>
    <property type="evidence" value="ECO:0007669"/>
    <property type="project" value="UniProtKB-KW"/>
</dbReference>
<dbReference type="PANTHER" id="PTHR30600">
    <property type="entry name" value="CYTOCHROME C PEROXIDASE-RELATED"/>
    <property type="match status" value="1"/>
</dbReference>
<evidence type="ECO:0000256" key="2">
    <source>
        <dbReference type="ARBA" id="ARBA00022723"/>
    </source>
</evidence>
<protein>
    <recommendedName>
        <fullName evidence="6">Cytochrome c domain-containing protein</fullName>
    </recommendedName>
</protein>
<organism evidence="7 8">
    <name type="scientific">Leptolyngbya boryana NIES-2135</name>
    <dbReference type="NCBI Taxonomy" id="1973484"/>
    <lineage>
        <taxon>Bacteria</taxon>
        <taxon>Bacillati</taxon>
        <taxon>Cyanobacteriota</taxon>
        <taxon>Cyanophyceae</taxon>
        <taxon>Leptolyngbyales</taxon>
        <taxon>Leptolyngbyaceae</taxon>
        <taxon>Leptolyngbya group</taxon>
        <taxon>Leptolyngbya</taxon>
    </lineage>
</organism>
<keyword evidence="2 4" id="KW-0479">Metal-binding</keyword>
<reference evidence="7 8" key="1">
    <citation type="submission" date="2017-06" db="EMBL/GenBank/DDBJ databases">
        <title>Genome sequencing of cyanobaciteial culture collection at National Institute for Environmental Studies (NIES).</title>
        <authorList>
            <person name="Hirose Y."/>
            <person name="Shimura Y."/>
            <person name="Fujisawa T."/>
            <person name="Nakamura Y."/>
            <person name="Kawachi M."/>
        </authorList>
    </citation>
    <scope>NUCLEOTIDE SEQUENCE [LARGE SCALE GENOMIC DNA]</scope>
    <source>
        <strain evidence="7 8">NIES-2135</strain>
    </source>
</reference>
<sequence>MSSSNKLEPVESSPESSLESHPKRLPVRAIALLLSLIFFGFLGYQAELVLPMRTPNLSSTYTPVTQAPPSSLGSYDVLGHVVSASDAEQLLQTEAGKEQLSPEQGAVEINQDLLTLGRDSFYRETFGNERFLTDVVGALDGPINLASITKAIVKLAGQPTTNLQVAVDRDVTLGGREFKAGTLLNTGLDIPARSLLPLGMRTELSQGKVRVGITCAFCHAAVDRQTGKILEGAPNNDLDTGLILASASNSAAMFRHTGINPTQLQFGDRRYIDAQGNEAQLPDAKAVEDAVDADFLSWAPGNFDSTGTMTNNPSQNPSSYTFEAYPYGWSGHSAIGWFHGLTTLNSNVHATNSDTTTGADGSQASLGIDKETYLGILLQNASNPKFRLPDGVNPAEFFDQIDPTPGEPAINEVIRMPGYPKGSPFMLDGLMASSPGLPVGQQLNAMSAWQNTLAPPPYSEAQNLQQLQQGAKVFDRAGCAECHSGRTFTNHHVISQQEVKTQPSRAPALKVFAKSFVAPKTYPNGESVPLPENPSILPVPTDITPKSDQQRAFALNDSSGGYKVPSLIGLAVTAPYLHDGGVAASSEALQPDVTGAYQITQADQIGMAGTLMQHVLPDPAASLRMLVDRNLRKPMIEANRANADLVRSNIDGSGHEYWIDQAAGFTPEEQTAAIEFMLSLDDDPQVLLN</sequence>
<dbReference type="InterPro" id="IPR036909">
    <property type="entry name" value="Cyt_c-like_dom_sf"/>
</dbReference>
<accession>A0A1Z4JPT1</accession>
<feature type="compositionally biased region" description="Low complexity" evidence="5">
    <location>
        <begin position="10"/>
        <end position="19"/>
    </location>
</feature>
<evidence type="ECO:0000256" key="4">
    <source>
        <dbReference type="PROSITE-ProRule" id="PRU00433"/>
    </source>
</evidence>
<proteinExistence type="predicted"/>
<evidence type="ECO:0000313" key="7">
    <source>
        <dbReference type="EMBL" id="BAY58724.1"/>
    </source>
</evidence>
<evidence type="ECO:0000256" key="1">
    <source>
        <dbReference type="ARBA" id="ARBA00022617"/>
    </source>
</evidence>
<dbReference type="InterPro" id="IPR009056">
    <property type="entry name" value="Cyt_c-like_dom"/>
</dbReference>